<accession>A0A816S5C8</accession>
<reference evidence="2" key="1">
    <citation type="submission" date="2021-01" db="EMBL/GenBank/DDBJ databases">
        <authorList>
            <consortium name="Genoscope - CEA"/>
            <person name="William W."/>
        </authorList>
    </citation>
    <scope>NUCLEOTIDE SEQUENCE</scope>
</reference>
<name>A0A816S5C8_BRANA</name>
<evidence type="ECO:0000313" key="2">
    <source>
        <dbReference type="EMBL" id="CAF2082122.1"/>
    </source>
</evidence>
<evidence type="ECO:0000256" key="1">
    <source>
        <dbReference type="SAM" id="SignalP"/>
    </source>
</evidence>
<feature type="chain" id="PRO_5032606316" evidence="1">
    <location>
        <begin position="24"/>
        <end position="48"/>
    </location>
</feature>
<organism evidence="2">
    <name type="scientific">Brassica napus</name>
    <name type="common">Rape</name>
    <dbReference type="NCBI Taxonomy" id="3708"/>
    <lineage>
        <taxon>Eukaryota</taxon>
        <taxon>Viridiplantae</taxon>
        <taxon>Streptophyta</taxon>
        <taxon>Embryophyta</taxon>
        <taxon>Tracheophyta</taxon>
        <taxon>Spermatophyta</taxon>
        <taxon>Magnoliopsida</taxon>
        <taxon>eudicotyledons</taxon>
        <taxon>Gunneridae</taxon>
        <taxon>Pentapetalae</taxon>
        <taxon>rosids</taxon>
        <taxon>malvids</taxon>
        <taxon>Brassicales</taxon>
        <taxon>Brassicaceae</taxon>
        <taxon>Brassiceae</taxon>
        <taxon>Brassica</taxon>
    </lineage>
</organism>
<proteinExistence type="predicted"/>
<protein>
    <submittedName>
        <fullName evidence="2">(rape) hypothetical protein</fullName>
    </submittedName>
</protein>
<gene>
    <name evidence="2" type="ORF">DARMORV10_A06P05890.1</name>
</gene>
<feature type="signal peptide" evidence="1">
    <location>
        <begin position="1"/>
        <end position="23"/>
    </location>
</feature>
<dbReference type="AlphaFoldDB" id="A0A816S5C8"/>
<dbReference type="EMBL" id="HG994360">
    <property type="protein sequence ID" value="CAF2082122.1"/>
    <property type="molecule type" value="Genomic_DNA"/>
</dbReference>
<dbReference type="Proteomes" id="UP001295469">
    <property type="component" value="Chromosome A06"/>
</dbReference>
<keyword evidence="1" id="KW-0732">Signal</keyword>
<sequence>MPCKVLSLLLLAYISSLMYYSEPADRTTHQSLSLWHRLSSTDALGQIL</sequence>